<dbReference type="CDD" id="cd14014">
    <property type="entry name" value="STKc_PknB_like"/>
    <property type="match status" value="1"/>
</dbReference>
<dbReference type="GeneID" id="19243668"/>
<comment type="catalytic activity">
    <reaction evidence="7">
        <text>L-threonyl-[protein] + ATP = O-phospho-L-threonyl-[protein] + ADP + H(+)</text>
        <dbReference type="Rhea" id="RHEA:46608"/>
        <dbReference type="Rhea" id="RHEA-COMP:11060"/>
        <dbReference type="Rhea" id="RHEA-COMP:11605"/>
        <dbReference type="ChEBI" id="CHEBI:15378"/>
        <dbReference type="ChEBI" id="CHEBI:30013"/>
        <dbReference type="ChEBI" id="CHEBI:30616"/>
        <dbReference type="ChEBI" id="CHEBI:61977"/>
        <dbReference type="ChEBI" id="CHEBI:456216"/>
        <dbReference type="EC" id="2.7.11.1"/>
    </reaction>
</comment>
<dbReference type="PROSITE" id="PS00107">
    <property type="entry name" value="PROTEIN_KINASE_ATP"/>
    <property type="match status" value="1"/>
</dbReference>
<feature type="compositionally biased region" description="Basic and acidic residues" evidence="10">
    <location>
        <begin position="515"/>
        <end position="533"/>
    </location>
</feature>
<dbReference type="Proteomes" id="UP000019373">
    <property type="component" value="Unassembled WGS sequence"/>
</dbReference>
<dbReference type="EMBL" id="KE721433">
    <property type="protein sequence ID" value="ERF69353.1"/>
    <property type="molecule type" value="Genomic_DNA"/>
</dbReference>
<evidence type="ECO:0000256" key="9">
    <source>
        <dbReference type="PROSITE-ProRule" id="PRU10141"/>
    </source>
</evidence>
<dbReference type="PROSITE" id="PS50011">
    <property type="entry name" value="PROTEIN_KINASE_DOM"/>
    <property type="match status" value="1"/>
</dbReference>
<dbReference type="SMART" id="SM00220">
    <property type="entry name" value="S_TKc"/>
    <property type="match status" value="1"/>
</dbReference>
<dbReference type="EC" id="2.7.11.1" evidence="1"/>
<evidence type="ECO:0000256" key="5">
    <source>
        <dbReference type="ARBA" id="ARBA00022777"/>
    </source>
</evidence>
<dbReference type="PANTHER" id="PTHR24361">
    <property type="entry name" value="MITOGEN-ACTIVATED KINASE KINASE KINASE"/>
    <property type="match status" value="1"/>
</dbReference>
<sequence>MATESALYFRLLPLNEAANRIVLHPRNTSFLEELASGPSFRITLGHSPKKRGTLLSFGKVDCDIYLIEQCLPDYLCHFQVHPKTCELILQDDSSTRMVRLSFGKKTSQKYSLQGHSRQRVISKNIKAIQMHIYDAFFEICFPGPGHEIARDTIVRFIERNGLKPWTRPGGRRRYALQEPQEQARIAYEKRGWLGEGSYGNVLLVVDLRTGDHLALKVFGRLNDETEEERKSRFRKEAELLKAAAHKNIARFIDAQERENGTVMELFMDVYQGSLRKLMSQSPAPSAYLGSLTEQILDALVFLAEKNIIHRDIKPENILHDKDTMFYLADFGISKEQNDSFSPVGTREYMAPEMFCALPQTSKADVFSMGLVMLEVLGLWPEGESRVLMLGGHEIWHDSIRLAASQHRPEILPMLAKHSEERFTAARCLTWFFGPKSAGNAVFQPMQMHTFTDSPTDRGDPPCPPGGEKQGFGQVDPGGYPKNNTKLQHGISQQTESGNSQFQAPARETSGQLIPAKDRKPQIHHSADPRKQDTLTRLSKPTQTAGNDRPGAAQPKRVEDSQPSPQKPRTHRPQPLVTDTEFLEQADQGPSGPGFRRSE</sequence>
<evidence type="ECO:0000256" key="4">
    <source>
        <dbReference type="ARBA" id="ARBA00022741"/>
    </source>
</evidence>
<evidence type="ECO:0000256" key="7">
    <source>
        <dbReference type="ARBA" id="ARBA00047899"/>
    </source>
</evidence>
<dbReference type="HOGENOM" id="CLU_456362_0_0_1"/>
<organism evidence="12 13">
    <name type="scientific">Endocarpon pusillum (strain Z07020 / HMAS-L-300199)</name>
    <name type="common">Lichen-forming fungus</name>
    <dbReference type="NCBI Taxonomy" id="1263415"/>
    <lineage>
        <taxon>Eukaryota</taxon>
        <taxon>Fungi</taxon>
        <taxon>Dikarya</taxon>
        <taxon>Ascomycota</taxon>
        <taxon>Pezizomycotina</taxon>
        <taxon>Eurotiomycetes</taxon>
        <taxon>Chaetothyriomycetidae</taxon>
        <taxon>Verrucariales</taxon>
        <taxon>Verrucariaceae</taxon>
        <taxon>Endocarpon</taxon>
    </lineage>
</organism>
<keyword evidence="4 9" id="KW-0547">Nucleotide-binding</keyword>
<dbReference type="SUPFAM" id="SSF56112">
    <property type="entry name" value="Protein kinase-like (PK-like)"/>
    <property type="match status" value="1"/>
</dbReference>
<comment type="catalytic activity">
    <reaction evidence="8">
        <text>L-seryl-[protein] + ATP = O-phospho-L-seryl-[protein] + ADP + H(+)</text>
        <dbReference type="Rhea" id="RHEA:17989"/>
        <dbReference type="Rhea" id="RHEA-COMP:9863"/>
        <dbReference type="Rhea" id="RHEA-COMP:11604"/>
        <dbReference type="ChEBI" id="CHEBI:15378"/>
        <dbReference type="ChEBI" id="CHEBI:29999"/>
        <dbReference type="ChEBI" id="CHEBI:30616"/>
        <dbReference type="ChEBI" id="CHEBI:83421"/>
        <dbReference type="ChEBI" id="CHEBI:456216"/>
        <dbReference type="EC" id="2.7.11.1"/>
    </reaction>
</comment>
<feature type="compositionally biased region" description="Polar residues" evidence="10">
    <location>
        <begin position="534"/>
        <end position="545"/>
    </location>
</feature>
<evidence type="ECO:0000256" key="10">
    <source>
        <dbReference type="SAM" id="MobiDB-lite"/>
    </source>
</evidence>
<dbReference type="InterPro" id="IPR000719">
    <property type="entry name" value="Prot_kinase_dom"/>
</dbReference>
<proteinExistence type="predicted"/>
<dbReference type="Gene3D" id="1.10.510.10">
    <property type="entry name" value="Transferase(Phosphotransferase) domain 1"/>
    <property type="match status" value="1"/>
</dbReference>
<keyword evidence="6 9" id="KW-0067">ATP-binding</keyword>
<evidence type="ECO:0000256" key="8">
    <source>
        <dbReference type="ARBA" id="ARBA00048679"/>
    </source>
</evidence>
<feature type="region of interest" description="Disordered" evidence="10">
    <location>
        <begin position="449"/>
        <end position="598"/>
    </location>
</feature>
<dbReference type="InterPro" id="IPR017441">
    <property type="entry name" value="Protein_kinase_ATP_BS"/>
</dbReference>
<evidence type="ECO:0000256" key="3">
    <source>
        <dbReference type="ARBA" id="ARBA00022679"/>
    </source>
</evidence>
<dbReference type="OrthoDB" id="4062651at2759"/>
<feature type="compositionally biased region" description="Polar residues" evidence="10">
    <location>
        <begin position="481"/>
        <end position="502"/>
    </location>
</feature>
<keyword evidence="13" id="KW-1185">Reference proteome</keyword>
<evidence type="ECO:0000256" key="2">
    <source>
        <dbReference type="ARBA" id="ARBA00022527"/>
    </source>
</evidence>
<keyword evidence="3" id="KW-0808">Transferase</keyword>
<feature type="binding site" evidence="9">
    <location>
        <position position="216"/>
    </location>
    <ligand>
        <name>ATP</name>
        <dbReference type="ChEBI" id="CHEBI:30616"/>
    </ligand>
</feature>
<name>U1GBD9_ENDPU</name>
<keyword evidence="2" id="KW-0723">Serine/threonine-protein kinase</keyword>
<dbReference type="Pfam" id="PF00069">
    <property type="entry name" value="Pkinase"/>
    <property type="match status" value="1"/>
</dbReference>
<dbReference type="PANTHER" id="PTHR24361:SF433">
    <property type="entry name" value="PROTEIN KINASE DOMAIN-CONTAINING PROTEIN"/>
    <property type="match status" value="1"/>
</dbReference>
<dbReference type="eggNOG" id="KOG0198">
    <property type="taxonomic scope" value="Eukaryota"/>
</dbReference>
<evidence type="ECO:0000313" key="13">
    <source>
        <dbReference type="Proteomes" id="UP000019373"/>
    </source>
</evidence>
<keyword evidence="5" id="KW-0418">Kinase</keyword>
<reference evidence="13" key="1">
    <citation type="journal article" date="2014" name="BMC Genomics">
        <title>Genome characteristics reveal the impact of lichenization on lichen-forming fungus Endocarpon pusillum Hedwig (Verrucariales, Ascomycota).</title>
        <authorList>
            <person name="Wang Y.-Y."/>
            <person name="Liu B."/>
            <person name="Zhang X.-Y."/>
            <person name="Zhou Q.-M."/>
            <person name="Zhang T."/>
            <person name="Li H."/>
            <person name="Yu Y.-F."/>
            <person name="Zhang X.-L."/>
            <person name="Hao X.-Y."/>
            <person name="Wang M."/>
            <person name="Wang L."/>
            <person name="Wei J.-C."/>
        </authorList>
    </citation>
    <scope>NUCLEOTIDE SEQUENCE [LARGE SCALE GENOMIC DNA]</scope>
    <source>
        <strain evidence="13">Z07020 / HMAS-L-300199</strain>
    </source>
</reference>
<evidence type="ECO:0000256" key="1">
    <source>
        <dbReference type="ARBA" id="ARBA00012513"/>
    </source>
</evidence>
<gene>
    <name evidence="12" type="ORF">EPUS_08826</name>
</gene>
<dbReference type="GO" id="GO:0005737">
    <property type="term" value="C:cytoplasm"/>
    <property type="evidence" value="ECO:0007669"/>
    <property type="project" value="TreeGrafter"/>
</dbReference>
<dbReference type="InterPro" id="IPR011009">
    <property type="entry name" value="Kinase-like_dom_sf"/>
</dbReference>
<accession>U1GBD9</accession>
<evidence type="ECO:0000313" key="12">
    <source>
        <dbReference type="EMBL" id="ERF69353.1"/>
    </source>
</evidence>
<protein>
    <recommendedName>
        <fullName evidence="1">non-specific serine/threonine protein kinase</fullName>
        <ecNumber evidence="1">2.7.11.1</ecNumber>
    </recommendedName>
</protein>
<evidence type="ECO:0000259" key="11">
    <source>
        <dbReference type="PROSITE" id="PS50011"/>
    </source>
</evidence>
<dbReference type="AlphaFoldDB" id="U1GBD9"/>
<feature type="domain" description="Protein kinase" evidence="11">
    <location>
        <begin position="187"/>
        <end position="451"/>
    </location>
</feature>
<dbReference type="GO" id="GO:0004674">
    <property type="term" value="F:protein serine/threonine kinase activity"/>
    <property type="evidence" value="ECO:0007669"/>
    <property type="project" value="UniProtKB-KW"/>
</dbReference>
<dbReference type="InterPro" id="IPR053235">
    <property type="entry name" value="Ser_Thr_kinase"/>
</dbReference>
<dbReference type="GO" id="GO:0005524">
    <property type="term" value="F:ATP binding"/>
    <property type="evidence" value="ECO:0007669"/>
    <property type="project" value="UniProtKB-UniRule"/>
</dbReference>
<evidence type="ECO:0000256" key="6">
    <source>
        <dbReference type="ARBA" id="ARBA00022840"/>
    </source>
</evidence>
<dbReference type="RefSeq" id="XP_007805002.1">
    <property type="nucleotide sequence ID" value="XM_007806811.1"/>
</dbReference>